<protein>
    <submittedName>
        <fullName evidence="2">Uncharacterized protein</fullName>
    </submittedName>
</protein>
<proteinExistence type="predicted"/>
<feature type="region of interest" description="Disordered" evidence="1">
    <location>
        <begin position="96"/>
        <end position="184"/>
    </location>
</feature>
<keyword evidence="3" id="KW-1185">Reference proteome</keyword>
<dbReference type="OrthoDB" id="5910655at2759"/>
<organism evidence="2 3">
    <name type="scientific">Steinernema carpocapsae</name>
    <name type="common">Entomopathogenic nematode</name>
    <dbReference type="NCBI Taxonomy" id="34508"/>
    <lineage>
        <taxon>Eukaryota</taxon>
        <taxon>Metazoa</taxon>
        <taxon>Ecdysozoa</taxon>
        <taxon>Nematoda</taxon>
        <taxon>Chromadorea</taxon>
        <taxon>Rhabditida</taxon>
        <taxon>Tylenchina</taxon>
        <taxon>Panagrolaimomorpha</taxon>
        <taxon>Strongyloidoidea</taxon>
        <taxon>Steinernematidae</taxon>
        <taxon>Steinernema</taxon>
    </lineage>
</organism>
<name>A0A4U5PC80_STECR</name>
<feature type="region of interest" description="Disordered" evidence="1">
    <location>
        <begin position="257"/>
        <end position="313"/>
    </location>
</feature>
<reference evidence="2 3" key="2">
    <citation type="journal article" date="2019" name="G3 (Bethesda)">
        <title>Hybrid Assembly of the Genome of the Entomopathogenic Nematode Steinernema carpocapsae Identifies the X-Chromosome.</title>
        <authorList>
            <person name="Serra L."/>
            <person name="Macchietto M."/>
            <person name="Macias-Munoz A."/>
            <person name="McGill C.J."/>
            <person name="Rodriguez I.M."/>
            <person name="Rodriguez B."/>
            <person name="Murad R."/>
            <person name="Mortazavi A."/>
        </authorList>
    </citation>
    <scope>NUCLEOTIDE SEQUENCE [LARGE SCALE GENOMIC DNA]</scope>
    <source>
        <strain evidence="2 3">ALL</strain>
    </source>
</reference>
<evidence type="ECO:0000313" key="3">
    <source>
        <dbReference type="Proteomes" id="UP000298663"/>
    </source>
</evidence>
<gene>
    <name evidence="2" type="ORF">L596_008307</name>
</gene>
<dbReference type="AlphaFoldDB" id="A0A4U5PC80"/>
<feature type="compositionally biased region" description="Basic and acidic residues" evidence="1">
    <location>
        <begin position="152"/>
        <end position="161"/>
    </location>
</feature>
<accession>A0A4U5PC80</accession>
<evidence type="ECO:0000313" key="2">
    <source>
        <dbReference type="EMBL" id="TKR93948.1"/>
    </source>
</evidence>
<dbReference type="EMBL" id="AZBU02000002">
    <property type="protein sequence ID" value="TKR93948.1"/>
    <property type="molecule type" value="Genomic_DNA"/>
</dbReference>
<comment type="caution">
    <text evidence="2">The sequence shown here is derived from an EMBL/GenBank/DDBJ whole genome shotgun (WGS) entry which is preliminary data.</text>
</comment>
<feature type="compositionally biased region" description="Basic and acidic residues" evidence="1">
    <location>
        <begin position="104"/>
        <end position="113"/>
    </location>
</feature>
<dbReference type="Proteomes" id="UP000298663">
    <property type="component" value="Unassembled WGS sequence"/>
</dbReference>
<evidence type="ECO:0000256" key="1">
    <source>
        <dbReference type="SAM" id="MobiDB-lite"/>
    </source>
</evidence>
<reference evidence="2 3" key="1">
    <citation type="journal article" date="2015" name="Genome Biol.">
        <title>Comparative genomics of Steinernema reveals deeply conserved gene regulatory networks.</title>
        <authorList>
            <person name="Dillman A.R."/>
            <person name="Macchietto M."/>
            <person name="Porter C.F."/>
            <person name="Rogers A."/>
            <person name="Williams B."/>
            <person name="Antoshechkin I."/>
            <person name="Lee M.M."/>
            <person name="Goodwin Z."/>
            <person name="Lu X."/>
            <person name="Lewis E.E."/>
            <person name="Goodrich-Blair H."/>
            <person name="Stock S.P."/>
            <person name="Adams B.J."/>
            <person name="Sternberg P.W."/>
            <person name="Mortazavi A."/>
        </authorList>
    </citation>
    <scope>NUCLEOTIDE SEQUENCE [LARGE SCALE GENOMIC DNA]</scope>
    <source>
        <strain evidence="2 3">ALL</strain>
    </source>
</reference>
<sequence length="369" mass="42084">MPESQVEEFRLKDNHEEDAADLPFDPSTRNVFHKIDDGLVVKGAYKYFRKLMRVRVKFMTYFMEVMRNPGRHDTAQDKDLLHCLSRLLEQDHKRSGFYSCDDLPEMRSSRNRNDSTAAESPRYYENPATAPPSPPAPVVNGYHRSQQVVRHHPQEQPERFAEPTPSYAPPERISPQPRPPDVDPEEMFKQRQLEDWGISNFNPDNPAFRKHKQRTYFNGRGGNSNVQPVRIVEQVPDVRYQPQSSSQRGSHFRQFDTRNNVQQPPPAPQPRAPDCNPEEMFQNLNDDWGETPSSFNPNAPPPDAETTKEAAETDEAAQWPIAGTIGMTTTLPETARMDRIGITTTATITTSRLPVDSRIMSAATRGICL</sequence>